<keyword evidence="1" id="KW-0496">Mitochondrion</keyword>
<accession>A0A1Y0B437</accession>
<sequence>MRAKLVPRRASPSINKPNGDNTFLNQLILLISRINNEVSIFGSSNHPSYLNSISRKASIWIFYIAR</sequence>
<name>A0A1Y0B437_9LAMI</name>
<gene>
    <name evidence="1" type="ORF">AEK19_MT1990</name>
</gene>
<dbReference type="AlphaFoldDB" id="A0A1Y0B437"/>
<dbReference type="EMBL" id="KY774314">
    <property type="protein sequence ID" value="ART32153.1"/>
    <property type="molecule type" value="Genomic_DNA"/>
</dbReference>
<geneLocation type="mitochondrion" evidence="1"/>
<evidence type="ECO:0000313" key="1">
    <source>
        <dbReference type="EMBL" id="ART32153.1"/>
    </source>
</evidence>
<protein>
    <submittedName>
        <fullName evidence="1">Uncharacterized protein</fullName>
    </submittedName>
</protein>
<reference evidence="1" key="1">
    <citation type="submission" date="2017-03" db="EMBL/GenBank/DDBJ databases">
        <title>The mitochondrial genome of the carnivorous plant Utricularia reniformis (Lentibulariaceae): structure, comparative analysis and evolutionary landmarks.</title>
        <authorList>
            <person name="Silva S.R."/>
            <person name="Alvarenga D.O."/>
            <person name="Michael T.P."/>
            <person name="Miranda V.F.O."/>
            <person name="Varani A.M."/>
        </authorList>
    </citation>
    <scope>NUCLEOTIDE SEQUENCE</scope>
</reference>
<organism evidence="1">
    <name type="scientific">Utricularia reniformis</name>
    <dbReference type="NCBI Taxonomy" id="192314"/>
    <lineage>
        <taxon>Eukaryota</taxon>
        <taxon>Viridiplantae</taxon>
        <taxon>Streptophyta</taxon>
        <taxon>Embryophyta</taxon>
        <taxon>Tracheophyta</taxon>
        <taxon>Spermatophyta</taxon>
        <taxon>Magnoliopsida</taxon>
        <taxon>eudicotyledons</taxon>
        <taxon>Gunneridae</taxon>
        <taxon>Pentapetalae</taxon>
        <taxon>asterids</taxon>
        <taxon>lamiids</taxon>
        <taxon>Lamiales</taxon>
        <taxon>Lentibulariaceae</taxon>
        <taxon>Utricularia</taxon>
    </lineage>
</organism>
<proteinExistence type="predicted"/>